<keyword evidence="2" id="KW-0732">Signal</keyword>
<dbReference type="CDD" id="cd00063">
    <property type="entry name" value="FN3"/>
    <property type="match status" value="1"/>
</dbReference>
<dbReference type="AlphaFoldDB" id="A0A1V9XZ29"/>
<organism evidence="3 4">
    <name type="scientific">Tropilaelaps mercedesae</name>
    <dbReference type="NCBI Taxonomy" id="418985"/>
    <lineage>
        <taxon>Eukaryota</taxon>
        <taxon>Metazoa</taxon>
        <taxon>Ecdysozoa</taxon>
        <taxon>Arthropoda</taxon>
        <taxon>Chelicerata</taxon>
        <taxon>Arachnida</taxon>
        <taxon>Acari</taxon>
        <taxon>Parasitiformes</taxon>
        <taxon>Mesostigmata</taxon>
        <taxon>Gamasina</taxon>
        <taxon>Dermanyssoidea</taxon>
        <taxon>Laelapidae</taxon>
        <taxon>Tropilaelaps</taxon>
    </lineage>
</organism>
<proteinExistence type="predicted"/>
<evidence type="ECO:0000313" key="3">
    <source>
        <dbReference type="EMBL" id="OQR78734.1"/>
    </source>
</evidence>
<evidence type="ECO:0000313" key="4">
    <source>
        <dbReference type="Proteomes" id="UP000192247"/>
    </source>
</evidence>
<feature type="chain" id="PRO_5013116913" evidence="2">
    <location>
        <begin position="23"/>
        <end position="473"/>
    </location>
</feature>
<keyword evidence="4" id="KW-1185">Reference proteome</keyword>
<keyword evidence="1" id="KW-0812">Transmembrane</keyword>
<keyword evidence="1" id="KW-0472">Membrane</keyword>
<comment type="caution">
    <text evidence="3">The sequence shown here is derived from an EMBL/GenBank/DDBJ whole genome shotgun (WGS) entry which is preliminary data.</text>
</comment>
<dbReference type="InParanoid" id="A0A1V9XZ29"/>
<dbReference type="Proteomes" id="UP000192247">
    <property type="component" value="Unassembled WGS sequence"/>
</dbReference>
<accession>A0A1V9XZ29</accession>
<feature type="transmembrane region" description="Helical" evidence="1">
    <location>
        <begin position="345"/>
        <end position="365"/>
    </location>
</feature>
<name>A0A1V9XZ29_9ACAR</name>
<dbReference type="SUPFAM" id="SSF49265">
    <property type="entry name" value="Fibronectin type III"/>
    <property type="match status" value="1"/>
</dbReference>
<evidence type="ECO:0000256" key="2">
    <source>
        <dbReference type="SAM" id="SignalP"/>
    </source>
</evidence>
<dbReference type="EMBL" id="MNPL01001874">
    <property type="protein sequence ID" value="OQR78734.1"/>
    <property type="molecule type" value="Genomic_DNA"/>
</dbReference>
<protein>
    <submittedName>
        <fullName evidence="3">ADP-ribosylation factor-like</fullName>
    </submittedName>
</protein>
<reference evidence="3 4" key="1">
    <citation type="journal article" date="2017" name="Gigascience">
        <title>Draft genome of the honey bee ectoparasitic mite, Tropilaelaps mercedesae, is shaped by the parasitic life history.</title>
        <authorList>
            <person name="Dong X."/>
            <person name="Armstrong S.D."/>
            <person name="Xia D."/>
            <person name="Makepeace B.L."/>
            <person name="Darby A.C."/>
            <person name="Kadowaki T."/>
        </authorList>
    </citation>
    <scope>NUCLEOTIDE SEQUENCE [LARGE SCALE GENOMIC DNA]</scope>
    <source>
        <strain evidence="3">Wuxi-XJTLU</strain>
    </source>
</reference>
<keyword evidence="1" id="KW-1133">Transmembrane helix</keyword>
<feature type="signal peptide" evidence="2">
    <location>
        <begin position="1"/>
        <end position="22"/>
    </location>
</feature>
<dbReference type="InterPro" id="IPR036116">
    <property type="entry name" value="FN3_sf"/>
</dbReference>
<evidence type="ECO:0000256" key="1">
    <source>
        <dbReference type="SAM" id="Phobius"/>
    </source>
</evidence>
<dbReference type="OrthoDB" id="6533730at2759"/>
<sequence length="473" mass="54079">MFRLTIALVDLVLLNMAMVTLADDINALTAMCRVHCLTKFSVPGSNTNCFVNWDCWTCWYSCHRFYASFNIWGHMCEKKQFPGCQEACIFYISNSGNLMKTPLNRTLFSQALTYIYSPDFNAVNFEWMLAEDGTNRKAKATVHDLLVQDESTRNWRSLEQTFFTNATIRRSLLRKFSIIRLASYGFDGIIAQTDKRYNEFDFTLHPRKAKEDAKDKVRVTGLDSAPNTGSWIPVLSSERFANAYGAIDAVFNWTNQSRETKISYEVEWRLSDNDTNTETGRIYTRETFARILLWPNSVYLVSVRAFNLSEPDQRATLVAQSSQLRVDIGVHIPGTHMFLNCPVCIALACFITLFAVVLIILAFVYTRLYVCRTNVTRDDTNRALYKLARDICHVLKDDSPGTFEHVCPMTVGHNSATSQYHLRVEQDESRLTEQSPFLQGKHSPKCHRTGLPAKLIAHHSEATKVTELTVHNY</sequence>
<dbReference type="InterPro" id="IPR003961">
    <property type="entry name" value="FN3_dom"/>
</dbReference>
<gene>
    <name evidence="3" type="ORF">BIW11_06214</name>
</gene>